<evidence type="ECO:0000256" key="1">
    <source>
        <dbReference type="ARBA" id="ARBA00022801"/>
    </source>
</evidence>
<gene>
    <name evidence="3" type="ORF">FNU76_15365</name>
</gene>
<keyword evidence="1" id="KW-0378">Hydrolase</keyword>
<sequence>MSNSSPWCYRTSRTLDCPRDVGHPQPVQSRSAKTCCCQQPSVIPLTCFAQRMPTFFQCGANGMSVENPSRRGFIAAGAMGLASAPGFSQVIARALATPASQGSGGLGDVEHIIFLMQENRSFDHYFGSLAGVRGFNDPRAIRLPSGKPVWYQPNGNAHVLPYHFDVRNTNALTIGLDHSWKGSEAQWKDWNSWVPRKSVRSMGFFNRADLPFYYALADAFTVCDAYHCSIFGPTDPNRLYALSGHANGVLTGLQDQRLYNVNAGTYNADIGNDNPAAKGLEWRSYAEILEANDISWKVYQEWDNYGDNYLQYFKNFRVDANGQRLPPSAPLYRRGRAMAPGSTGANAAGTSGQWLIDEFAADVRADRLPRVSWICAPTEYCEHPSHTPNAGEHFAARLLSALVDNPAVWSKTALIITYDENDGFFDHMPPVMAPLSADRGRSTLPNGTVGEIYNNAEPIGLGPRVPTLVISPWSKGGRVNSQLFDHTSLIRFMEEWLVKGKGLSREKVHCGHISPWRRAVCGDLTSAFNFADPNGGWPANVPRSAGYFKNWGSRDALPPAVQSMPRQEAVGGSQPRSACPMPYRLKVDGAAPGEARKYGLSFANTGTVAASYIVYSALRSDGPWHYSVEAGKRIDLETWNWSGSHYHLNVLGPNGFGREFGGSVAGLARKAEVRVEEDIAARCLRLVFSNEGSQPCRFKLTELAYGDTSVRQIEVPAGQSRIVLKPVTTSYGWYDLGVTLEEDEGYWRRLAGHLEGAGLNYTDPVLNGLAQSLPSPLPVPAPAPAVSFSASAVQIKVGESLTVNWRGLPNGNKHWLGIYRQGQLPGKDSAVKWNYLSAAAGSQVLGDLGEGDYFLALFLDNGYGEAAARLSLRVIRS</sequence>
<keyword evidence="4" id="KW-1185">Reference proteome</keyword>
<dbReference type="PANTHER" id="PTHR31956:SF1">
    <property type="entry name" value="NON-SPECIFIC PHOSPHOLIPASE C1"/>
    <property type="match status" value="1"/>
</dbReference>
<dbReference type="CDD" id="cd16014">
    <property type="entry name" value="PLC"/>
    <property type="match status" value="1"/>
</dbReference>
<dbReference type="AlphaFoldDB" id="A0A516SHI6"/>
<dbReference type="Gene3D" id="3.40.720.10">
    <property type="entry name" value="Alkaline Phosphatase, subunit A"/>
    <property type="match status" value="2"/>
</dbReference>
<accession>A0A516SHI6</accession>
<organism evidence="3 4">
    <name type="scientific">Chitinimonas arctica</name>
    <dbReference type="NCBI Taxonomy" id="2594795"/>
    <lineage>
        <taxon>Bacteria</taxon>
        <taxon>Pseudomonadati</taxon>
        <taxon>Pseudomonadota</taxon>
        <taxon>Betaproteobacteria</taxon>
        <taxon>Neisseriales</taxon>
        <taxon>Chitinibacteraceae</taxon>
        <taxon>Chitinimonas</taxon>
    </lineage>
</organism>
<name>A0A516SHI6_9NEIS</name>
<dbReference type="KEGG" id="cari:FNU76_15365"/>
<feature type="domain" description="Bacterial phospholipase C C-terminal" evidence="2">
    <location>
        <begin position="672"/>
        <end position="753"/>
    </location>
</feature>
<dbReference type="GO" id="GO:0016042">
    <property type="term" value="P:lipid catabolic process"/>
    <property type="evidence" value="ECO:0007669"/>
    <property type="project" value="InterPro"/>
</dbReference>
<dbReference type="EMBL" id="CP041730">
    <property type="protein sequence ID" value="QDQ27617.1"/>
    <property type="molecule type" value="Genomic_DNA"/>
</dbReference>
<dbReference type="InterPro" id="IPR007312">
    <property type="entry name" value="Phosphoesterase"/>
</dbReference>
<dbReference type="InterPro" id="IPR017850">
    <property type="entry name" value="Alkaline_phosphatase_core_sf"/>
</dbReference>
<dbReference type="OrthoDB" id="4181857at2"/>
<reference evidence="4" key="1">
    <citation type="submission" date="2019-07" db="EMBL/GenBank/DDBJ databases">
        <title>Chitinimonas sp. nov., isolated from Ny-Alesund, arctica soil.</title>
        <authorList>
            <person name="Xu Q."/>
            <person name="Peng F."/>
        </authorList>
    </citation>
    <scope>NUCLEOTIDE SEQUENCE [LARGE SCALE GENOMIC DNA]</scope>
    <source>
        <strain evidence="4">R3-44</strain>
    </source>
</reference>
<dbReference type="GO" id="GO:0034480">
    <property type="term" value="F:phosphatidylcholine phospholipase C activity"/>
    <property type="evidence" value="ECO:0007669"/>
    <property type="project" value="InterPro"/>
</dbReference>
<dbReference type="Proteomes" id="UP000317550">
    <property type="component" value="Chromosome"/>
</dbReference>
<feature type="domain" description="Bacterial phospholipase C C-terminal" evidence="2">
    <location>
        <begin position="578"/>
        <end position="662"/>
    </location>
</feature>
<evidence type="ECO:0000313" key="4">
    <source>
        <dbReference type="Proteomes" id="UP000317550"/>
    </source>
</evidence>
<dbReference type="NCBIfam" id="TIGR03396">
    <property type="entry name" value="PC_PLC"/>
    <property type="match status" value="1"/>
</dbReference>
<evidence type="ECO:0000259" key="2">
    <source>
        <dbReference type="Pfam" id="PF05506"/>
    </source>
</evidence>
<dbReference type="InterPro" id="IPR008475">
    <property type="entry name" value="PLipase_C_C"/>
</dbReference>
<dbReference type="Pfam" id="PF05506">
    <property type="entry name" value="PLipase_C_C"/>
    <property type="match status" value="2"/>
</dbReference>
<protein>
    <submittedName>
        <fullName evidence="3">Phospholipase C, phosphocholine-specific</fullName>
    </submittedName>
</protein>
<evidence type="ECO:0000313" key="3">
    <source>
        <dbReference type="EMBL" id="QDQ27617.1"/>
    </source>
</evidence>
<dbReference type="InterPro" id="IPR017767">
    <property type="entry name" value="PC-PLC"/>
</dbReference>
<proteinExistence type="predicted"/>
<dbReference type="Pfam" id="PF04185">
    <property type="entry name" value="Phosphoesterase"/>
    <property type="match status" value="1"/>
</dbReference>
<dbReference type="PANTHER" id="PTHR31956">
    <property type="entry name" value="NON-SPECIFIC PHOSPHOLIPASE C4-RELATED"/>
    <property type="match status" value="1"/>
</dbReference>